<accession>A0A1T4WYK4</accession>
<feature type="domain" description="HTH marR-type" evidence="1">
    <location>
        <begin position="22"/>
        <end position="126"/>
    </location>
</feature>
<name>A0A1T4WYK4_9BACT</name>
<keyword evidence="3" id="KW-1185">Reference proteome</keyword>
<dbReference type="Gene3D" id="1.10.10.10">
    <property type="entry name" value="Winged helix-like DNA-binding domain superfamily/Winged helix DNA-binding domain"/>
    <property type="match status" value="1"/>
</dbReference>
<proteinExistence type="predicted"/>
<evidence type="ECO:0000313" key="2">
    <source>
        <dbReference type="EMBL" id="SKA82329.1"/>
    </source>
</evidence>
<dbReference type="InterPro" id="IPR000835">
    <property type="entry name" value="HTH_MarR-typ"/>
</dbReference>
<keyword evidence="2" id="KW-0238">DNA-binding</keyword>
<dbReference type="GO" id="GO:0003700">
    <property type="term" value="F:DNA-binding transcription factor activity"/>
    <property type="evidence" value="ECO:0007669"/>
    <property type="project" value="InterPro"/>
</dbReference>
<dbReference type="EMBL" id="FUYC01000005">
    <property type="protein sequence ID" value="SKA82329.1"/>
    <property type="molecule type" value="Genomic_DNA"/>
</dbReference>
<organism evidence="2 3">
    <name type="scientific">Paucidesulfovibrio gracilis DSM 16080</name>
    <dbReference type="NCBI Taxonomy" id="1121449"/>
    <lineage>
        <taxon>Bacteria</taxon>
        <taxon>Pseudomonadati</taxon>
        <taxon>Thermodesulfobacteriota</taxon>
        <taxon>Desulfovibrionia</taxon>
        <taxon>Desulfovibrionales</taxon>
        <taxon>Desulfovibrionaceae</taxon>
        <taxon>Paucidesulfovibrio</taxon>
    </lineage>
</organism>
<dbReference type="Proteomes" id="UP000190027">
    <property type="component" value="Unassembled WGS sequence"/>
</dbReference>
<dbReference type="InterPro" id="IPR036390">
    <property type="entry name" value="WH_DNA-bd_sf"/>
</dbReference>
<dbReference type="Pfam" id="PF13412">
    <property type="entry name" value="HTH_24"/>
    <property type="match status" value="1"/>
</dbReference>
<sequence>MANSVPDLLLRKTEETFGCQMDILRTYGKYLKPSKQARVLAILDALNDDSGLSQYELGCRLHLSSAMVNQYLRSMQQEDLVRFKPRDGKSYHYELTAEGQACRESMFAEYSSETVQLYSRIKRYVKSRVLGLERSGRTRVVLFGAAETCEVVLSALMDGGLTVLALLDNDEEKHGRVFHGHVIGHPALLEQIDCDAVVITSFGKQQEIFEQLSSFSERKGIPIVRM</sequence>
<dbReference type="AlphaFoldDB" id="A0A1T4WYK4"/>
<dbReference type="STRING" id="1121449.SAMN02745704_01541"/>
<dbReference type="InterPro" id="IPR036388">
    <property type="entry name" value="WH-like_DNA-bd_sf"/>
</dbReference>
<evidence type="ECO:0000313" key="3">
    <source>
        <dbReference type="Proteomes" id="UP000190027"/>
    </source>
</evidence>
<reference evidence="2 3" key="1">
    <citation type="submission" date="2017-02" db="EMBL/GenBank/DDBJ databases">
        <authorList>
            <person name="Peterson S.W."/>
        </authorList>
    </citation>
    <scope>NUCLEOTIDE SEQUENCE [LARGE SCALE GENOMIC DNA]</scope>
    <source>
        <strain evidence="2 3">DSM 16080</strain>
    </source>
</reference>
<evidence type="ECO:0000259" key="1">
    <source>
        <dbReference type="SMART" id="SM00347"/>
    </source>
</evidence>
<dbReference type="GO" id="GO:0003677">
    <property type="term" value="F:DNA binding"/>
    <property type="evidence" value="ECO:0007669"/>
    <property type="project" value="UniProtKB-KW"/>
</dbReference>
<dbReference type="SMART" id="SM00347">
    <property type="entry name" value="HTH_MARR"/>
    <property type="match status" value="1"/>
</dbReference>
<dbReference type="SUPFAM" id="SSF46785">
    <property type="entry name" value="Winged helix' DNA-binding domain"/>
    <property type="match status" value="1"/>
</dbReference>
<dbReference type="Gene3D" id="3.40.50.720">
    <property type="entry name" value="NAD(P)-binding Rossmann-like Domain"/>
    <property type="match status" value="1"/>
</dbReference>
<protein>
    <submittedName>
        <fullName evidence="2">Winged helix-turn-helix DNA-binding</fullName>
    </submittedName>
</protein>
<gene>
    <name evidence="2" type="ORF">SAMN02745704_01541</name>
</gene>